<dbReference type="AlphaFoldDB" id="A0A422QMI2"/>
<dbReference type="InterPro" id="IPR029058">
    <property type="entry name" value="AB_hydrolase_fold"/>
</dbReference>
<reference evidence="3" key="1">
    <citation type="submission" date="2014-10" db="EMBL/GenBank/DDBJ databases">
        <title>Massilia sp. genome.</title>
        <authorList>
            <person name="Xu B."/>
            <person name="Dai L."/>
            <person name="Huang Z."/>
        </authorList>
    </citation>
    <scope>NUCLEOTIDE SEQUENCE [LARGE SCALE GENOMIC DNA]</scope>
    <source>
        <strain evidence="3">CFS-1</strain>
    </source>
</reference>
<protein>
    <recommendedName>
        <fullName evidence="5">Fungal lipase-like domain-containing protein</fullName>
    </recommendedName>
</protein>
<evidence type="ECO:0000256" key="1">
    <source>
        <dbReference type="SAM" id="MobiDB-lite"/>
    </source>
</evidence>
<evidence type="ECO:0008006" key="5">
    <source>
        <dbReference type="Google" id="ProtNLM"/>
    </source>
</evidence>
<evidence type="ECO:0000313" key="4">
    <source>
        <dbReference type="Proteomes" id="UP000283254"/>
    </source>
</evidence>
<feature type="signal peptide" evidence="2">
    <location>
        <begin position="1"/>
        <end position="22"/>
    </location>
</feature>
<dbReference type="EMBL" id="JSAB01000069">
    <property type="protein sequence ID" value="RNF31205.1"/>
    <property type="molecule type" value="Genomic_DNA"/>
</dbReference>
<feature type="chain" id="PRO_5019268309" description="Fungal lipase-like domain-containing protein" evidence="2">
    <location>
        <begin position="23"/>
        <end position="318"/>
    </location>
</feature>
<sequence length="318" mass="35305">MKRISRLFFTFCVVLLTGCASTQPTEARRVDIRPLACFWYDGTAEASIAKRFAREVAFAQHVAVYSAAAYNVYDDDSKRYEDIPFPNNETWQVIESKNAIQDGIGFAARAWTRTVPDGGVELIVAYRGTDSFLKDFFKGNLVFAKHLFGRTQFDAALDYYREIKTRTSSLAPTRTVLVGHSLGGGLAEYVQRLVPGTEAITFDPSPNQGRLYSLFDAKQPRDAVRVYEHGEVLSYLRYVMSPDLRLEASPVGTGVRAIWFDFYANNPISAHSMRDLSASLIKVAAASGHPASKKILSQLQKRPDTEAAPAPDCPNAAR</sequence>
<evidence type="ECO:0000256" key="2">
    <source>
        <dbReference type="SAM" id="SignalP"/>
    </source>
</evidence>
<dbReference type="Gene3D" id="3.40.50.1820">
    <property type="entry name" value="alpha/beta hydrolase"/>
    <property type="match status" value="1"/>
</dbReference>
<organism evidence="3 4">
    <name type="scientific">Massilia aurea</name>
    <dbReference type="NCBI Taxonomy" id="373040"/>
    <lineage>
        <taxon>Bacteria</taxon>
        <taxon>Pseudomonadati</taxon>
        <taxon>Pseudomonadota</taxon>
        <taxon>Betaproteobacteria</taxon>
        <taxon>Burkholderiales</taxon>
        <taxon>Oxalobacteraceae</taxon>
        <taxon>Telluria group</taxon>
        <taxon>Massilia</taxon>
    </lineage>
</organism>
<gene>
    <name evidence="3" type="ORF">NM04_08385</name>
</gene>
<keyword evidence="4" id="KW-1185">Reference proteome</keyword>
<name>A0A422QMI2_9BURK</name>
<dbReference type="PROSITE" id="PS51257">
    <property type="entry name" value="PROKAR_LIPOPROTEIN"/>
    <property type="match status" value="1"/>
</dbReference>
<keyword evidence="2" id="KW-0732">Signal</keyword>
<dbReference type="RefSeq" id="WP_123069085.1">
    <property type="nucleotide sequence ID" value="NZ_JSAB01000069.1"/>
</dbReference>
<dbReference type="SUPFAM" id="SSF53474">
    <property type="entry name" value="alpha/beta-Hydrolases"/>
    <property type="match status" value="1"/>
</dbReference>
<feature type="region of interest" description="Disordered" evidence="1">
    <location>
        <begin position="294"/>
        <end position="318"/>
    </location>
</feature>
<proteinExistence type="predicted"/>
<dbReference type="Proteomes" id="UP000283254">
    <property type="component" value="Unassembled WGS sequence"/>
</dbReference>
<dbReference type="OrthoDB" id="8607760at2"/>
<dbReference type="Pfam" id="PF26363">
    <property type="entry name" value="Phospholipase-like"/>
    <property type="match status" value="1"/>
</dbReference>
<evidence type="ECO:0000313" key="3">
    <source>
        <dbReference type="EMBL" id="RNF31205.1"/>
    </source>
</evidence>
<comment type="caution">
    <text evidence="3">The sequence shown here is derived from an EMBL/GenBank/DDBJ whole genome shotgun (WGS) entry which is preliminary data.</text>
</comment>
<accession>A0A422QMI2</accession>